<name>A0A6J5N251_9CAUD</name>
<evidence type="ECO:0000313" key="2">
    <source>
        <dbReference type="EMBL" id="CAB4152752.1"/>
    </source>
</evidence>
<protein>
    <submittedName>
        <fullName evidence="2">Uncharacterized protein</fullName>
    </submittedName>
</protein>
<dbReference type="EMBL" id="LR796586">
    <property type="protein sequence ID" value="CAB4152752.1"/>
    <property type="molecule type" value="Genomic_DNA"/>
</dbReference>
<organism evidence="2">
    <name type="scientific">uncultured Caudovirales phage</name>
    <dbReference type="NCBI Taxonomy" id="2100421"/>
    <lineage>
        <taxon>Viruses</taxon>
        <taxon>Duplodnaviria</taxon>
        <taxon>Heunggongvirae</taxon>
        <taxon>Uroviricota</taxon>
        <taxon>Caudoviricetes</taxon>
        <taxon>Peduoviridae</taxon>
        <taxon>Maltschvirus</taxon>
        <taxon>Maltschvirus maltsch</taxon>
    </lineage>
</organism>
<sequence length="338" mass="36564">MAGGGTGGIIKLTPANSANGAVSQGPGRTRGNYNPNFNTPVVSNSRAAIITLKEVIGGVGKFNPPPHNVTRSVSPTTFANYSLSNAANSTTIGNLQKANKRGYFYQDLDSAFNADGRAKGRNNLWGFQFMFNPNSISHQNSANTSIDWTNQADVSALLTGTQTFTISLFLNRTVDVAQLSQYVVNAQGSAYVVPNTGISSGYTGRVLKTEDILGIVTRGTEYDLEFLYRVINGEPQLGPTMDKPTADFGYLSGMPLWVRLNNQMRYKGYIAGLGVQHLMFTPDMVPVVTEVSITFLRTPAPIYEDAGDAWFKERYGDGRVPLYTGAKENTTDPNADKG</sequence>
<accession>A0A6J5N251</accession>
<feature type="region of interest" description="Disordered" evidence="1">
    <location>
        <begin position="13"/>
        <end position="37"/>
    </location>
</feature>
<evidence type="ECO:0000256" key="1">
    <source>
        <dbReference type="SAM" id="MobiDB-lite"/>
    </source>
</evidence>
<proteinExistence type="predicted"/>
<gene>
    <name evidence="2" type="ORF">UFOVP621_26</name>
</gene>
<reference evidence="2" key="1">
    <citation type="submission" date="2020-04" db="EMBL/GenBank/DDBJ databases">
        <authorList>
            <person name="Chiriac C."/>
            <person name="Salcher M."/>
            <person name="Ghai R."/>
            <person name="Kavagutti S V."/>
        </authorList>
    </citation>
    <scope>NUCLEOTIDE SEQUENCE</scope>
</reference>